<feature type="transmembrane region" description="Helical" evidence="7">
    <location>
        <begin position="255"/>
        <end position="275"/>
    </location>
</feature>
<dbReference type="Pfam" id="PF00528">
    <property type="entry name" value="BPD_transp_1"/>
    <property type="match status" value="1"/>
</dbReference>
<evidence type="ECO:0000256" key="3">
    <source>
        <dbReference type="ARBA" id="ARBA00022475"/>
    </source>
</evidence>
<evidence type="ECO:0000256" key="6">
    <source>
        <dbReference type="ARBA" id="ARBA00023136"/>
    </source>
</evidence>
<dbReference type="Proteomes" id="UP000886883">
    <property type="component" value="Unassembled WGS sequence"/>
</dbReference>
<comment type="caution">
    <text evidence="9">The sequence shown here is derived from an EMBL/GenBank/DDBJ whole genome shotgun (WGS) entry which is preliminary data.</text>
</comment>
<gene>
    <name evidence="9" type="ORF">H9763_08510</name>
</gene>
<name>A0A9D2SE06_9FIRM</name>
<dbReference type="GO" id="GO:0055085">
    <property type="term" value="P:transmembrane transport"/>
    <property type="evidence" value="ECO:0007669"/>
    <property type="project" value="InterPro"/>
</dbReference>
<evidence type="ECO:0000256" key="4">
    <source>
        <dbReference type="ARBA" id="ARBA00022692"/>
    </source>
</evidence>
<evidence type="ECO:0000259" key="8">
    <source>
        <dbReference type="PROSITE" id="PS50928"/>
    </source>
</evidence>
<dbReference type="InterPro" id="IPR000515">
    <property type="entry name" value="MetI-like"/>
</dbReference>
<keyword evidence="4 7" id="KW-0812">Transmembrane</keyword>
<evidence type="ECO:0000256" key="2">
    <source>
        <dbReference type="ARBA" id="ARBA00022448"/>
    </source>
</evidence>
<evidence type="ECO:0000256" key="1">
    <source>
        <dbReference type="ARBA" id="ARBA00004651"/>
    </source>
</evidence>
<accession>A0A9D2SE06</accession>
<comment type="similarity">
    <text evidence="7">Belongs to the binding-protein-dependent transport system permease family.</text>
</comment>
<feature type="transmembrane region" description="Helical" evidence="7">
    <location>
        <begin position="87"/>
        <end position="111"/>
    </location>
</feature>
<dbReference type="PANTHER" id="PTHR43744">
    <property type="entry name" value="ABC TRANSPORTER PERMEASE PROTEIN MG189-RELATED-RELATED"/>
    <property type="match status" value="1"/>
</dbReference>
<organism evidence="9 10">
    <name type="scientific">Candidatus Eisenbergiella merdigallinarum</name>
    <dbReference type="NCBI Taxonomy" id="2838552"/>
    <lineage>
        <taxon>Bacteria</taxon>
        <taxon>Bacillati</taxon>
        <taxon>Bacillota</taxon>
        <taxon>Clostridia</taxon>
        <taxon>Lachnospirales</taxon>
        <taxon>Lachnospiraceae</taxon>
        <taxon>Eisenbergiella</taxon>
    </lineage>
</organism>
<protein>
    <submittedName>
        <fullName evidence="9">Carbohydrate ABC transporter permease</fullName>
    </submittedName>
</protein>
<dbReference type="SUPFAM" id="SSF161098">
    <property type="entry name" value="MetI-like"/>
    <property type="match status" value="1"/>
</dbReference>
<keyword evidence="3" id="KW-1003">Cell membrane</keyword>
<feature type="transmembrane region" description="Helical" evidence="7">
    <location>
        <begin position="195"/>
        <end position="217"/>
    </location>
</feature>
<sequence>MKKELRGDRLRGRKWKRHMDAVLTNAALIVLSILFVAPLVWMISLAFKTPEQSAIYPPRLIPNPFSLRSFEEALSGGMFLTYLKNTVFITAMSTLGTLISSSLAAFGFGCLYCRIKGFWFTLMLSTMMIPSMITLIPAYSIYAQLGLTDSPLPLILPLFFGGSAYSIFLLRQFFMTMPASLGEAAFLDGCSWPGVFIHIYLPNAKPALLVVTMFAFVNTWNDFFNPMVYLSSPEKYTIAIGLAAFKKMYGGTMDLGPLMAMSLLCVAPIILLYLFCQKYFVEGIATSGIKG</sequence>
<evidence type="ECO:0000313" key="9">
    <source>
        <dbReference type="EMBL" id="HJB91493.1"/>
    </source>
</evidence>
<keyword evidence="2 7" id="KW-0813">Transport</keyword>
<keyword evidence="5 7" id="KW-1133">Transmembrane helix</keyword>
<dbReference type="CDD" id="cd06261">
    <property type="entry name" value="TM_PBP2"/>
    <property type="match status" value="1"/>
</dbReference>
<dbReference type="Gene3D" id="1.10.3720.10">
    <property type="entry name" value="MetI-like"/>
    <property type="match status" value="1"/>
</dbReference>
<reference evidence="9" key="1">
    <citation type="journal article" date="2021" name="PeerJ">
        <title>Extensive microbial diversity within the chicken gut microbiome revealed by metagenomics and culture.</title>
        <authorList>
            <person name="Gilroy R."/>
            <person name="Ravi A."/>
            <person name="Getino M."/>
            <person name="Pursley I."/>
            <person name="Horton D.L."/>
            <person name="Alikhan N.F."/>
            <person name="Baker D."/>
            <person name="Gharbi K."/>
            <person name="Hall N."/>
            <person name="Watson M."/>
            <person name="Adriaenssens E.M."/>
            <person name="Foster-Nyarko E."/>
            <person name="Jarju S."/>
            <person name="Secka A."/>
            <person name="Antonio M."/>
            <person name="Oren A."/>
            <person name="Chaudhuri R.R."/>
            <person name="La Ragione R."/>
            <person name="Hildebrand F."/>
            <person name="Pallen M.J."/>
        </authorList>
    </citation>
    <scope>NUCLEOTIDE SEQUENCE</scope>
    <source>
        <strain evidence="9">USAMLcec3-2134</strain>
    </source>
</reference>
<evidence type="ECO:0000256" key="5">
    <source>
        <dbReference type="ARBA" id="ARBA00022989"/>
    </source>
</evidence>
<feature type="transmembrane region" description="Helical" evidence="7">
    <location>
        <begin position="21"/>
        <end position="43"/>
    </location>
</feature>
<dbReference type="PANTHER" id="PTHR43744:SF12">
    <property type="entry name" value="ABC TRANSPORTER PERMEASE PROTEIN MG189-RELATED"/>
    <property type="match status" value="1"/>
</dbReference>
<feature type="transmembrane region" description="Helical" evidence="7">
    <location>
        <begin position="118"/>
        <end position="142"/>
    </location>
</feature>
<comment type="subcellular location">
    <subcellularLocation>
        <location evidence="1 7">Cell membrane</location>
        <topology evidence="1 7">Multi-pass membrane protein</topology>
    </subcellularLocation>
</comment>
<feature type="transmembrane region" description="Helical" evidence="7">
    <location>
        <begin position="154"/>
        <end position="174"/>
    </location>
</feature>
<dbReference type="AlphaFoldDB" id="A0A9D2SE06"/>
<dbReference type="EMBL" id="DWXE01000028">
    <property type="protein sequence ID" value="HJB91493.1"/>
    <property type="molecule type" value="Genomic_DNA"/>
</dbReference>
<dbReference type="InterPro" id="IPR035906">
    <property type="entry name" value="MetI-like_sf"/>
</dbReference>
<evidence type="ECO:0000256" key="7">
    <source>
        <dbReference type="RuleBase" id="RU363032"/>
    </source>
</evidence>
<feature type="domain" description="ABC transmembrane type-1" evidence="8">
    <location>
        <begin position="83"/>
        <end position="276"/>
    </location>
</feature>
<evidence type="ECO:0000313" key="10">
    <source>
        <dbReference type="Proteomes" id="UP000886883"/>
    </source>
</evidence>
<keyword evidence="6 7" id="KW-0472">Membrane</keyword>
<dbReference type="PROSITE" id="PS50928">
    <property type="entry name" value="ABC_TM1"/>
    <property type="match status" value="1"/>
</dbReference>
<reference evidence="9" key="2">
    <citation type="submission" date="2021-04" db="EMBL/GenBank/DDBJ databases">
        <authorList>
            <person name="Gilroy R."/>
        </authorList>
    </citation>
    <scope>NUCLEOTIDE SEQUENCE</scope>
    <source>
        <strain evidence="9">USAMLcec3-2134</strain>
    </source>
</reference>
<proteinExistence type="inferred from homology"/>
<dbReference type="GO" id="GO:0005886">
    <property type="term" value="C:plasma membrane"/>
    <property type="evidence" value="ECO:0007669"/>
    <property type="project" value="UniProtKB-SubCell"/>
</dbReference>